<dbReference type="PANTHER" id="PTHR43687">
    <property type="entry name" value="ADENYLYLSULFATE REDUCTASE, BETA SUBUNIT"/>
    <property type="match status" value="1"/>
</dbReference>
<keyword evidence="4" id="KW-0677">Repeat</keyword>
<keyword evidence="2" id="KW-0004">4Fe-4S</keyword>
<dbReference type="NCBIfam" id="NF038196">
    <property type="entry name" value="ferrodoxin_EFR1"/>
    <property type="match status" value="1"/>
</dbReference>
<feature type="domain" description="4Fe-4S ferredoxin-type" evidence="8">
    <location>
        <begin position="218"/>
        <end position="238"/>
    </location>
</feature>
<dbReference type="SUPFAM" id="SSF52218">
    <property type="entry name" value="Flavoproteins"/>
    <property type="match status" value="1"/>
</dbReference>
<keyword evidence="6" id="KW-0408">Iron</keyword>
<reference evidence="9 10" key="1">
    <citation type="submission" date="2024-08" db="EMBL/GenBank/DDBJ databases">
        <title>Clostridium lapicellarii sp. nov., and Clostridium renhuaiense sp. nov., two species isolated from the mud in a fermentation cellar used for producing sauce-flavour Chinese liquors.</title>
        <authorList>
            <person name="Yang F."/>
            <person name="Wang H."/>
            <person name="Chen L.Q."/>
            <person name="Zhou N."/>
            <person name="Lu J.J."/>
            <person name="Pu X.X."/>
            <person name="Wan B."/>
            <person name="Wang L."/>
            <person name="Liu S.J."/>
        </authorList>
    </citation>
    <scope>NUCLEOTIDE SEQUENCE [LARGE SCALE GENOMIC DNA]</scope>
    <source>
        <strain evidence="9 10">MT-5</strain>
    </source>
</reference>
<dbReference type="RefSeq" id="WP_369704820.1">
    <property type="nucleotide sequence ID" value="NZ_JBGEWD010000011.1"/>
</dbReference>
<dbReference type="PROSITE" id="PS51379">
    <property type="entry name" value="4FE4S_FER_2"/>
    <property type="match status" value="2"/>
</dbReference>
<evidence type="ECO:0000256" key="5">
    <source>
        <dbReference type="ARBA" id="ARBA00022982"/>
    </source>
</evidence>
<dbReference type="SUPFAM" id="SSF54862">
    <property type="entry name" value="4Fe-4S ferredoxins"/>
    <property type="match status" value="1"/>
</dbReference>
<evidence type="ECO:0000313" key="10">
    <source>
        <dbReference type="Proteomes" id="UP001564657"/>
    </source>
</evidence>
<evidence type="ECO:0000256" key="2">
    <source>
        <dbReference type="ARBA" id="ARBA00022485"/>
    </source>
</evidence>
<dbReference type="InterPro" id="IPR050572">
    <property type="entry name" value="Fe-S_Ferredoxin"/>
</dbReference>
<dbReference type="InterPro" id="IPR026816">
    <property type="entry name" value="Flavodoxin_dom"/>
</dbReference>
<dbReference type="InterPro" id="IPR029039">
    <property type="entry name" value="Flavoprotein-like_sf"/>
</dbReference>
<dbReference type="Pfam" id="PF12724">
    <property type="entry name" value="Flavodoxin_5"/>
    <property type="match status" value="1"/>
</dbReference>
<keyword evidence="7" id="KW-0411">Iron-sulfur</keyword>
<feature type="domain" description="4Fe-4S ferredoxin-type" evidence="8">
    <location>
        <begin position="181"/>
        <end position="210"/>
    </location>
</feature>
<evidence type="ECO:0000256" key="3">
    <source>
        <dbReference type="ARBA" id="ARBA00022723"/>
    </source>
</evidence>
<keyword evidence="5" id="KW-0249">Electron transport</keyword>
<sequence length="259" mass="29217">MGSTIYYFSATGNSLEIAHQIAKELEDCTIKSMATQPPNEPIGGSGESIGFVFPVFYNGLPRLVKQFIKKLSIIKGTYCFAFINFGGYGANTLGMLEDILQEKGISLSYADEVKMPGNYIVNYQAPDTDKVQKLIKAAASKVDKAAKSIADGERHPAKRKAELWSKITNRSYLYKDIAKWDEKFVVTCKCTGCCLCAKVCPVDNIKIEDRHPVWQHHCERCLACIQWCPYEAIQYGKKTIGRRRYHNPNVEIKDIINRK</sequence>
<gene>
    <name evidence="9" type="ORF">AB8U03_12115</name>
</gene>
<dbReference type="InterPro" id="IPR017896">
    <property type="entry name" value="4Fe4S_Fe-S-bd"/>
</dbReference>
<dbReference type="Gene3D" id="3.40.50.360">
    <property type="match status" value="1"/>
</dbReference>
<evidence type="ECO:0000256" key="1">
    <source>
        <dbReference type="ARBA" id="ARBA00022448"/>
    </source>
</evidence>
<protein>
    <submittedName>
        <fullName evidence="9">EFR1 family ferrodoxin</fullName>
    </submittedName>
</protein>
<name>A0ABV4BVQ2_9CLOT</name>
<evidence type="ECO:0000256" key="6">
    <source>
        <dbReference type="ARBA" id="ARBA00023004"/>
    </source>
</evidence>
<evidence type="ECO:0000259" key="8">
    <source>
        <dbReference type="PROSITE" id="PS51379"/>
    </source>
</evidence>
<dbReference type="Proteomes" id="UP001564657">
    <property type="component" value="Unassembled WGS sequence"/>
</dbReference>
<dbReference type="InterPro" id="IPR047964">
    <property type="entry name" value="EFR1-like"/>
</dbReference>
<organism evidence="9 10">
    <name type="scientific">Clostridium moutaii</name>
    <dbReference type="NCBI Taxonomy" id="3240932"/>
    <lineage>
        <taxon>Bacteria</taxon>
        <taxon>Bacillati</taxon>
        <taxon>Bacillota</taxon>
        <taxon>Clostridia</taxon>
        <taxon>Eubacteriales</taxon>
        <taxon>Clostridiaceae</taxon>
        <taxon>Clostridium</taxon>
    </lineage>
</organism>
<evidence type="ECO:0000256" key="7">
    <source>
        <dbReference type="ARBA" id="ARBA00023014"/>
    </source>
</evidence>
<keyword evidence="10" id="KW-1185">Reference proteome</keyword>
<dbReference type="InterPro" id="IPR017900">
    <property type="entry name" value="4Fe4S_Fe_S_CS"/>
</dbReference>
<accession>A0ABV4BVQ2</accession>
<dbReference type="Gene3D" id="3.30.70.20">
    <property type="match status" value="1"/>
</dbReference>
<proteinExistence type="predicted"/>
<keyword evidence="1" id="KW-0813">Transport</keyword>
<comment type="caution">
    <text evidence="9">The sequence shown here is derived from an EMBL/GenBank/DDBJ whole genome shotgun (WGS) entry which is preliminary data.</text>
</comment>
<evidence type="ECO:0000313" key="9">
    <source>
        <dbReference type="EMBL" id="MEY8000928.1"/>
    </source>
</evidence>
<evidence type="ECO:0000256" key="4">
    <source>
        <dbReference type="ARBA" id="ARBA00022737"/>
    </source>
</evidence>
<dbReference type="PANTHER" id="PTHR43687:SF6">
    <property type="entry name" value="L-ASPARTATE SEMIALDEHYDE SULFURTRANSFERASE IRON-SULFUR SUBUNIT"/>
    <property type="match status" value="1"/>
</dbReference>
<keyword evidence="3" id="KW-0479">Metal-binding</keyword>
<dbReference type="EMBL" id="JBGEWD010000011">
    <property type="protein sequence ID" value="MEY8000928.1"/>
    <property type="molecule type" value="Genomic_DNA"/>
</dbReference>
<dbReference type="PROSITE" id="PS00198">
    <property type="entry name" value="4FE4S_FER_1"/>
    <property type="match status" value="1"/>
</dbReference>